<evidence type="ECO:0000313" key="4">
    <source>
        <dbReference type="Proteomes" id="UP000184550"/>
    </source>
</evidence>
<feature type="region of interest" description="Disordered" evidence="1">
    <location>
        <begin position="205"/>
        <end position="241"/>
    </location>
</feature>
<dbReference type="Gene3D" id="3.90.1570.10">
    <property type="entry name" value="tt1808, chain A"/>
    <property type="match status" value="1"/>
</dbReference>
<reference evidence="3" key="1">
    <citation type="submission" date="2019-10" db="EMBL/GenBank/DDBJ databases">
        <authorList>
            <consortium name="Genoscope - CEA"/>
            <person name="William W."/>
        </authorList>
    </citation>
    <scope>NUCLEOTIDE SEQUENCE [LARGE SCALE GENOMIC DNA]</scope>
    <source>
        <strain evidence="3">BBR_PRJEB10992</strain>
    </source>
</reference>
<name>A0A7Z9BUD6_9CYAN</name>
<evidence type="ECO:0000259" key="2">
    <source>
        <dbReference type="Pfam" id="PF05685"/>
    </source>
</evidence>
<dbReference type="EMBL" id="CZCU02000153">
    <property type="protein sequence ID" value="VXD22703.1"/>
    <property type="molecule type" value="Genomic_DNA"/>
</dbReference>
<dbReference type="CDD" id="cd06260">
    <property type="entry name" value="DUF820-like"/>
    <property type="match status" value="1"/>
</dbReference>
<comment type="caution">
    <text evidence="3">The sequence shown here is derived from an EMBL/GenBank/DDBJ whole genome shotgun (WGS) entry which is preliminary data.</text>
</comment>
<evidence type="ECO:0000256" key="1">
    <source>
        <dbReference type="SAM" id="MobiDB-lite"/>
    </source>
</evidence>
<dbReference type="Pfam" id="PF05685">
    <property type="entry name" value="Uma2"/>
    <property type="match status" value="1"/>
</dbReference>
<dbReference type="Proteomes" id="UP000184550">
    <property type="component" value="Unassembled WGS sequence"/>
</dbReference>
<dbReference type="OrthoDB" id="557157at2"/>
<dbReference type="InterPro" id="IPR011335">
    <property type="entry name" value="Restrct_endonuc-II-like"/>
</dbReference>
<evidence type="ECO:0000313" key="3">
    <source>
        <dbReference type="EMBL" id="VXD22703.1"/>
    </source>
</evidence>
<keyword evidence="4" id="KW-1185">Reference proteome</keyword>
<dbReference type="SUPFAM" id="SSF52980">
    <property type="entry name" value="Restriction endonuclease-like"/>
    <property type="match status" value="1"/>
</dbReference>
<dbReference type="RefSeq" id="WP_083624933.1">
    <property type="nucleotide sequence ID" value="NZ_LR734878.1"/>
</dbReference>
<dbReference type="InterPro" id="IPR012296">
    <property type="entry name" value="Nuclease_put_TT1808"/>
</dbReference>
<feature type="domain" description="Putative restriction endonuclease" evidence="2">
    <location>
        <begin position="19"/>
        <end position="173"/>
    </location>
</feature>
<dbReference type="PANTHER" id="PTHR33352:SF3">
    <property type="entry name" value="SLR1612 PROTEIN"/>
    <property type="match status" value="1"/>
</dbReference>
<dbReference type="PANTHER" id="PTHR33352">
    <property type="entry name" value="SLR1095 PROTEIN"/>
    <property type="match status" value="1"/>
</dbReference>
<protein>
    <recommendedName>
        <fullName evidence="2">Putative restriction endonuclease domain-containing protein</fullName>
    </recommendedName>
</protein>
<gene>
    <name evidence="3" type="ORF">PL8927_760013</name>
</gene>
<proteinExistence type="predicted"/>
<dbReference type="InterPro" id="IPR008538">
    <property type="entry name" value="Uma2"/>
</dbReference>
<sequence length="262" mass="30692">MSNPTQILLDIPEIELPPTQDQLPYDDGIPMETARHKLQMDLLIEPLSHALQDQDIYIGGNMFVYYSLAQVRNQDFRGPDVFIVLDVPRKERKSWVIWEEGKGPDLVIELLSESTAQRDKNEKKLIYQNQMRVTEYFWYDPFNPKDWQGFRLDGGDYQPLELDTKGQLESQKLGLKLVRWSGIFYNIDTVWLRWATLEGELLPNSQEREKTAQENAETERQRAETERQRAETERQRADKAEQKANRLVELLRAAGIDPDQIE</sequence>
<dbReference type="AlphaFoldDB" id="A0A7Z9BUD6"/>
<organism evidence="3 4">
    <name type="scientific">Planktothrix serta PCC 8927</name>
    <dbReference type="NCBI Taxonomy" id="671068"/>
    <lineage>
        <taxon>Bacteria</taxon>
        <taxon>Bacillati</taxon>
        <taxon>Cyanobacteriota</taxon>
        <taxon>Cyanophyceae</taxon>
        <taxon>Oscillatoriophycideae</taxon>
        <taxon>Oscillatoriales</taxon>
        <taxon>Microcoleaceae</taxon>
        <taxon>Planktothrix</taxon>
    </lineage>
</organism>
<accession>A0A7Z9BUD6</accession>
<feature type="compositionally biased region" description="Basic and acidic residues" evidence="1">
    <location>
        <begin position="206"/>
        <end position="241"/>
    </location>
</feature>